<evidence type="ECO:0000313" key="1">
    <source>
        <dbReference type="EMBL" id="KAK2658275.1"/>
    </source>
</evidence>
<accession>A0AAD9XEY3</accession>
<gene>
    <name evidence="1" type="ORF">Ddye_004808</name>
</gene>
<protein>
    <recommendedName>
        <fullName evidence="3">Reverse transcriptase zinc-binding domain-containing protein</fullName>
    </recommendedName>
</protein>
<dbReference type="AlphaFoldDB" id="A0AAD9XEY3"/>
<proteinExistence type="predicted"/>
<keyword evidence="2" id="KW-1185">Reference proteome</keyword>
<dbReference type="EMBL" id="JANJYI010000002">
    <property type="protein sequence ID" value="KAK2658275.1"/>
    <property type="molecule type" value="Genomic_DNA"/>
</dbReference>
<dbReference type="Proteomes" id="UP001280121">
    <property type="component" value="Unassembled WGS sequence"/>
</dbReference>
<name>A0AAD9XEY3_9ROSI</name>
<evidence type="ECO:0000313" key="2">
    <source>
        <dbReference type="Proteomes" id="UP001280121"/>
    </source>
</evidence>
<sequence>MLNLINLGVSMEAKCPICAEEPGSTLHALWSCSRLEVSGRCDESIVGWSYDFISDFRAANSMDTRVPILNSGNVPKWCPPGVGMFKVNTDAAVRGGQIRVDVGIVVHDHTGFILGSSIQSVFACFHSITCYKPPAIISSLPFSPLDCSCKSL</sequence>
<evidence type="ECO:0008006" key="3">
    <source>
        <dbReference type="Google" id="ProtNLM"/>
    </source>
</evidence>
<organism evidence="1 2">
    <name type="scientific">Dipteronia dyeriana</name>
    <dbReference type="NCBI Taxonomy" id="168575"/>
    <lineage>
        <taxon>Eukaryota</taxon>
        <taxon>Viridiplantae</taxon>
        <taxon>Streptophyta</taxon>
        <taxon>Embryophyta</taxon>
        <taxon>Tracheophyta</taxon>
        <taxon>Spermatophyta</taxon>
        <taxon>Magnoliopsida</taxon>
        <taxon>eudicotyledons</taxon>
        <taxon>Gunneridae</taxon>
        <taxon>Pentapetalae</taxon>
        <taxon>rosids</taxon>
        <taxon>malvids</taxon>
        <taxon>Sapindales</taxon>
        <taxon>Sapindaceae</taxon>
        <taxon>Hippocastanoideae</taxon>
        <taxon>Acereae</taxon>
        <taxon>Dipteronia</taxon>
    </lineage>
</organism>
<comment type="caution">
    <text evidence="1">The sequence shown here is derived from an EMBL/GenBank/DDBJ whole genome shotgun (WGS) entry which is preliminary data.</text>
</comment>
<reference evidence="1" key="1">
    <citation type="journal article" date="2023" name="Plant J.">
        <title>Genome sequences and population genomics provide insights into the demographic history, inbreeding, and mutation load of two 'living fossil' tree species of Dipteronia.</title>
        <authorList>
            <person name="Feng Y."/>
            <person name="Comes H.P."/>
            <person name="Chen J."/>
            <person name="Zhu S."/>
            <person name="Lu R."/>
            <person name="Zhang X."/>
            <person name="Li P."/>
            <person name="Qiu J."/>
            <person name="Olsen K.M."/>
            <person name="Qiu Y."/>
        </authorList>
    </citation>
    <scope>NUCLEOTIDE SEQUENCE</scope>
    <source>
        <strain evidence="1">KIB01</strain>
    </source>
</reference>